<reference evidence="2 3" key="1">
    <citation type="submission" date="2023-05" db="EMBL/GenBank/DDBJ databases">
        <title>YMD87, complete Genome.</title>
        <authorList>
            <person name="Zhang J."/>
            <person name="Xu X."/>
        </authorList>
    </citation>
    <scope>NUCLEOTIDE SEQUENCE [LARGE SCALE GENOMIC DNA]</scope>
    <source>
        <strain evidence="2 3">YMD87</strain>
    </source>
</reference>
<evidence type="ECO:0000313" key="3">
    <source>
        <dbReference type="Proteomes" id="UP001241605"/>
    </source>
</evidence>
<dbReference type="Proteomes" id="UP001241605">
    <property type="component" value="Chromosome"/>
</dbReference>
<sequence>MAVFGFLFGSIIGMVGAILGLAFWNFSAMQAAGLYLGCGFGIGFALITLGCLRGGLVSPARNQAYG</sequence>
<evidence type="ECO:0000256" key="1">
    <source>
        <dbReference type="SAM" id="Phobius"/>
    </source>
</evidence>
<evidence type="ECO:0000313" key="2">
    <source>
        <dbReference type="EMBL" id="WGW04347.1"/>
    </source>
</evidence>
<dbReference type="EMBL" id="CP124616">
    <property type="protein sequence ID" value="WGW04347.1"/>
    <property type="molecule type" value="Genomic_DNA"/>
</dbReference>
<keyword evidence="1" id="KW-0472">Membrane</keyword>
<feature type="transmembrane region" description="Helical" evidence="1">
    <location>
        <begin position="32"/>
        <end position="52"/>
    </location>
</feature>
<keyword evidence="1" id="KW-0812">Transmembrane</keyword>
<keyword evidence="1" id="KW-1133">Transmembrane helix</keyword>
<dbReference type="RefSeq" id="WP_282300979.1">
    <property type="nucleotide sequence ID" value="NZ_CP124616.1"/>
</dbReference>
<keyword evidence="3" id="KW-1185">Reference proteome</keyword>
<gene>
    <name evidence="2" type="ORF">QF118_02050</name>
</gene>
<proteinExistence type="predicted"/>
<feature type="transmembrane region" description="Helical" evidence="1">
    <location>
        <begin position="7"/>
        <end position="26"/>
    </location>
</feature>
<organism evidence="2 3">
    <name type="scientific">Tropicibacter oceani</name>
    <dbReference type="NCBI Taxonomy" id="3058420"/>
    <lineage>
        <taxon>Bacteria</taxon>
        <taxon>Pseudomonadati</taxon>
        <taxon>Pseudomonadota</taxon>
        <taxon>Alphaproteobacteria</taxon>
        <taxon>Rhodobacterales</taxon>
        <taxon>Roseobacteraceae</taxon>
        <taxon>Tropicibacter</taxon>
    </lineage>
</organism>
<accession>A0ABY8QKJ8</accession>
<name>A0ABY8QKJ8_9RHOB</name>
<protein>
    <recommendedName>
        <fullName evidence="4">Major facilitator superfamily (MFS) profile domain-containing protein</fullName>
    </recommendedName>
</protein>
<evidence type="ECO:0008006" key="4">
    <source>
        <dbReference type="Google" id="ProtNLM"/>
    </source>
</evidence>